<name>A0A229T3M2_9PSEU</name>
<dbReference type="InterPro" id="IPR036250">
    <property type="entry name" value="AcylCo_DH-like_C"/>
</dbReference>
<dbReference type="GO" id="GO:0016627">
    <property type="term" value="F:oxidoreductase activity, acting on the CH-CH group of donors"/>
    <property type="evidence" value="ECO:0007669"/>
    <property type="project" value="InterPro"/>
</dbReference>
<feature type="signal peptide" evidence="1">
    <location>
        <begin position="1"/>
        <end position="24"/>
    </location>
</feature>
<sequence>MSACRHTARKRGLAPALAMLCAHALPELLPCGPLGHALVPTELAVSANRVWVDGAVFARSAGSETTLARGTVVALRHVPERDHGSQPGDGGELWRSGLVWLRLGLSEGLLDHCVGYLGGRRCGDTTLLRQQMVMGSVADVLIEHQEAGAVLAEFEGAGLPLPEATATHLQRQLTSAGRTLLRLLGASGFVAGGPGETAYLSELLAEAHTRPGSARE</sequence>
<reference evidence="3" key="1">
    <citation type="submission" date="2017-07" db="EMBL/GenBank/DDBJ databases">
        <title>Comparative genome mining reveals phylogenetic distribution patterns of secondary metabolites in Amycolatopsis.</title>
        <authorList>
            <person name="Adamek M."/>
            <person name="Alanjary M."/>
            <person name="Sales-Ortells H."/>
            <person name="Goodfellow M."/>
            <person name="Bull A.T."/>
            <person name="Kalinowski J."/>
            <person name="Ziemert N."/>
        </authorList>
    </citation>
    <scope>NUCLEOTIDE SEQUENCE [LARGE SCALE GENOMIC DNA]</scope>
    <source>
        <strain evidence="3">H5</strain>
    </source>
</reference>
<dbReference type="Proteomes" id="UP000215199">
    <property type="component" value="Unassembled WGS sequence"/>
</dbReference>
<dbReference type="SUPFAM" id="SSF47203">
    <property type="entry name" value="Acyl-CoA dehydrogenase C-terminal domain-like"/>
    <property type="match status" value="1"/>
</dbReference>
<evidence type="ECO:0000313" key="3">
    <source>
        <dbReference type="Proteomes" id="UP000215199"/>
    </source>
</evidence>
<feature type="chain" id="PRO_5012963401" description="Acyl-CoA dehydrogenase/oxidase C-terminal domain-containing protein" evidence="1">
    <location>
        <begin position="25"/>
        <end position="216"/>
    </location>
</feature>
<keyword evidence="3" id="KW-1185">Reference proteome</keyword>
<evidence type="ECO:0008006" key="4">
    <source>
        <dbReference type="Google" id="ProtNLM"/>
    </source>
</evidence>
<dbReference type="AlphaFoldDB" id="A0A229T3M2"/>
<evidence type="ECO:0000256" key="1">
    <source>
        <dbReference type="SAM" id="SignalP"/>
    </source>
</evidence>
<keyword evidence="1" id="KW-0732">Signal</keyword>
<organism evidence="2 3">
    <name type="scientific">Amycolatopsis vastitatis</name>
    <dbReference type="NCBI Taxonomy" id="1905142"/>
    <lineage>
        <taxon>Bacteria</taxon>
        <taxon>Bacillati</taxon>
        <taxon>Actinomycetota</taxon>
        <taxon>Actinomycetes</taxon>
        <taxon>Pseudonocardiales</taxon>
        <taxon>Pseudonocardiaceae</taxon>
        <taxon>Amycolatopsis</taxon>
    </lineage>
</organism>
<evidence type="ECO:0000313" key="2">
    <source>
        <dbReference type="EMBL" id="OXM65514.1"/>
    </source>
</evidence>
<comment type="caution">
    <text evidence="2">The sequence shown here is derived from an EMBL/GenBank/DDBJ whole genome shotgun (WGS) entry which is preliminary data.</text>
</comment>
<gene>
    <name evidence="2" type="ORF">CF165_22870</name>
</gene>
<accession>A0A229T3M2</accession>
<dbReference type="OrthoDB" id="3478937at2"/>
<proteinExistence type="predicted"/>
<protein>
    <recommendedName>
        <fullName evidence="4">Acyl-CoA dehydrogenase/oxidase C-terminal domain-containing protein</fullName>
    </recommendedName>
</protein>
<dbReference type="EMBL" id="NMUL01000023">
    <property type="protein sequence ID" value="OXM65514.1"/>
    <property type="molecule type" value="Genomic_DNA"/>
</dbReference>